<proteinExistence type="predicted"/>
<name>A0A1M6KQ88_9BACT</name>
<dbReference type="RefSeq" id="WP_073475337.1">
    <property type="nucleotide sequence ID" value="NZ_FQZU01000009.1"/>
</dbReference>
<dbReference type="EMBL" id="FQZU01000009">
    <property type="protein sequence ID" value="SHJ61054.1"/>
    <property type="molecule type" value="Genomic_DNA"/>
</dbReference>
<dbReference type="Pfam" id="PF14341">
    <property type="entry name" value="PilX_N"/>
    <property type="match status" value="1"/>
</dbReference>
<evidence type="ECO:0000313" key="4">
    <source>
        <dbReference type="Proteomes" id="UP000183994"/>
    </source>
</evidence>
<organism evidence="3 4">
    <name type="scientific">Desulfatibacillum alkenivorans DSM 16219</name>
    <dbReference type="NCBI Taxonomy" id="1121393"/>
    <lineage>
        <taxon>Bacteria</taxon>
        <taxon>Pseudomonadati</taxon>
        <taxon>Thermodesulfobacteriota</taxon>
        <taxon>Desulfobacteria</taxon>
        <taxon>Desulfobacterales</taxon>
        <taxon>Desulfatibacillaceae</taxon>
        <taxon>Desulfatibacillum</taxon>
    </lineage>
</organism>
<evidence type="ECO:0000313" key="3">
    <source>
        <dbReference type="EMBL" id="SHJ61054.1"/>
    </source>
</evidence>
<dbReference type="InterPro" id="IPR025746">
    <property type="entry name" value="PilX_N_dom"/>
</dbReference>
<feature type="transmembrane region" description="Helical" evidence="1">
    <location>
        <begin position="15"/>
        <end position="36"/>
    </location>
</feature>
<feature type="domain" description="Type 4 fimbrial biogenesis protein PilX N-terminal" evidence="2">
    <location>
        <begin position="14"/>
        <end position="62"/>
    </location>
</feature>
<dbReference type="AlphaFoldDB" id="A0A1M6KQ88"/>
<dbReference type="STRING" id="1121393.SAMN02745216_01965"/>
<keyword evidence="4" id="KW-1185">Reference proteome</keyword>
<protein>
    <submittedName>
        <fullName evidence="3">Type IV pilus assembly protein PilX</fullName>
    </submittedName>
</protein>
<keyword evidence="1" id="KW-0472">Membrane</keyword>
<keyword evidence="1" id="KW-1133">Transmembrane helix</keyword>
<reference evidence="4" key="1">
    <citation type="submission" date="2016-11" db="EMBL/GenBank/DDBJ databases">
        <authorList>
            <person name="Varghese N."/>
            <person name="Submissions S."/>
        </authorList>
    </citation>
    <scope>NUCLEOTIDE SEQUENCE [LARGE SCALE GENOMIC DNA]</scope>
    <source>
        <strain evidence="4">DSM 16219</strain>
    </source>
</reference>
<keyword evidence="1" id="KW-0812">Transmembrane</keyword>
<gene>
    <name evidence="3" type="ORF">SAMN02745216_01965</name>
</gene>
<evidence type="ECO:0000259" key="2">
    <source>
        <dbReference type="Pfam" id="PF14341"/>
    </source>
</evidence>
<dbReference type="Proteomes" id="UP000183994">
    <property type="component" value="Unassembled WGS sequence"/>
</dbReference>
<sequence>MNIERLKNIAGGEKGSILILALLVMVVLSLLGVTAMTSSSTDISVAKNQDVYNRNFALAEAAARLGALALKNNPYVPQEDDPASVDEFTDSEMPVWMYKGNQFEDWIKHPITWTHSVEERTIMGEVVKFKVRYDSSGGGVTTIDATGDDFITLERYTIFGRSHNDGGEVIVQLGYQLAMLQSDKDKQSD</sequence>
<accession>A0A1M6KQ88</accession>
<evidence type="ECO:0000256" key="1">
    <source>
        <dbReference type="SAM" id="Phobius"/>
    </source>
</evidence>